<dbReference type="InterPro" id="IPR001452">
    <property type="entry name" value="SH3_domain"/>
</dbReference>
<dbReference type="Proteomes" id="UP001177023">
    <property type="component" value="Unassembled WGS sequence"/>
</dbReference>
<keyword evidence="1 3" id="KW-0728">SH3 domain</keyword>
<comment type="caution">
    <text evidence="8">The sequence shown here is derived from an EMBL/GenBank/DDBJ whole genome shotgun (WGS) entry which is preliminary data.</text>
</comment>
<dbReference type="InterPro" id="IPR000219">
    <property type="entry name" value="DH_dom"/>
</dbReference>
<dbReference type="EMBL" id="CATQJA010002665">
    <property type="protein sequence ID" value="CAJ0582981.1"/>
    <property type="molecule type" value="Genomic_DNA"/>
</dbReference>
<evidence type="ECO:0000313" key="9">
    <source>
        <dbReference type="Proteomes" id="UP001177023"/>
    </source>
</evidence>
<dbReference type="Gene3D" id="1.20.900.10">
    <property type="entry name" value="Dbl homology (DH) domain"/>
    <property type="match status" value="1"/>
</dbReference>
<dbReference type="InterPro" id="IPR053086">
    <property type="entry name" value="RhoGEF_domain"/>
</dbReference>
<keyword evidence="2" id="KW-0344">Guanine-nucleotide releasing factor</keyword>
<dbReference type="InterPro" id="IPR035899">
    <property type="entry name" value="DBL_dom_sf"/>
</dbReference>
<feature type="non-terminal residue" evidence="8">
    <location>
        <position position="1"/>
    </location>
</feature>
<proteinExistence type="predicted"/>
<dbReference type="InterPro" id="IPR001331">
    <property type="entry name" value="GDS_CDC24_CS"/>
</dbReference>
<dbReference type="InterPro" id="IPR036028">
    <property type="entry name" value="SH3-like_dom_sf"/>
</dbReference>
<organism evidence="8 9">
    <name type="scientific">Mesorhabditis spiculigera</name>
    <dbReference type="NCBI Taxonomy" id="96644"/>
    <lineage>
        <taxon>Eukaryota</taxon>
        <taxon>Metazoa</taxon>
        <taxon>Ecdysozoa</taxon>
        <taxon>Nematoda</taxon>
        <taxon>Chromadorea</taxon>
        <taxon>Rhabditida</taxon>
        <taxon>Rhabditina</taxon>
        <taxon>Rhabditomorpha</taxon>
        <taxon>Rhabditoidea</taxon>
        <taxon>Rhabditidae</taxon>
        <taxon>Mesorhabditinae</taxon>
        <taxon>Mesorhabditis</taxon>
    </lineage>
</organism>
<evidence type="ECO:0000256" key="4">
    <source>
        <dbReference type="SAM" id="MobiDB-lite"/>
    </source>
</evidence>
<evidence type="ECO:0000259" key="5">
    <source>
        <dbReference type="PROSITE" id="PS50002"/>
    </source>
</evidence>
<evidence type="ECO:0000256" key="2">
    <source>
        <dbReference type="ARBA" id="ARBA00022658"/>
    </source>
</evidence>
<dbReference type="SMART" id="SM00325">
    <property type="entry name" value="RhoGEF"/>
    <property type="match status" value="1"/>
</dbReference>
<evidence type="ECO:0000313" key="8">
    <source>
        <dbReference type="EMBL" id="CAJ0582981.1"/>
    </source>
</evidence>
<accession>A0AA36GF51</accession>
<keyword evidence="9" id="KW-1185">Reference proteome</keyword>
<dbReference type="PROSITE" id="PS00741">
    <property type="entry name" value="DH_1"/>
    <property type="match status" value="1"/>
</dbReference>
<dbReference type="Gene3D" id="2.30.29.30">
    <property type="entry name" value="Pleckstrin-homology domain (PH domain)/Phosphotyrosine-binding domain (PTB)"/>
    <property type="match status" value="1"/>
</dbReference>
<feature type="domain" description="SH3" evidence="5">
    <location>
        <begin position="178"/>
        <end position="238"/>
    </location>
</feature>
<feature type="compositionally biased region" description="Low complexity" evidence="4">
    <location>
        <begin position="158"/>
        <end position="176"/>
    </location>
</feature>
<dbReference type="CDD" id="cd00160">
    <property type="entry name" value="RhoGEF"/>
    <property type="match status" value="1"/>
</dbReference>
<name>A0AA36GF51_9BILA</name>
<dbReference type="SMART" id="SM00233">
    <property type="entry name" value="PH"/>
    <property type="match status" value="1"/>
</dbReference>
<feature type="region of interest" description="Disordered" evidence="4">
    <location>
        <begin position="102"/>
        <end position="176"/>
    </location>
</feature>
<dbReference type="PROSITE" id="PS50002">
    <property type="entry name" value="SH3"/>
    <property type="match status" value="1"/>
</dbReference>
<dbReference type="PROSITE" id="PS50003">
    <property type="entry name" value="PH_DOMAIN"/>
    <property type="match status" value="1"/>
</dbReference>
<dbReference type="SMART" id="SM00326">
    <property type="entry name" value="SH3"/>
    <property type="match status" value="1"/>
</dbReference>
<dbReference type="Pfam" id="PF00621">
    <property type="entry name" value="RhoGEF"/>
    <property type="match status" value="1"/>
</dbReference>
<evidence type="ECO:0000256" key="1">
    <source>
        <dbReference type="ARBA" id="ARBA00022443"/>
    </source>
</evidence>
<dbReference type="GO" id="GO:0005829">
    <property type="term" value="C:cytosol"/>
    <property type="evidence" value="ECO:0007669"/>
    <property type="project" value="TreeGrafter"/>
</dbReference>
<dbReference type="SUPFAM" id="SSF48065">
    <property type="entry name" value="DBL homology domain (DH-domain)"/>
    <property type="match status" value="1"/>
</dbReference>
<evidence type="ECO:0000256" key="3">
    <source>
        <dbReference type="PROSITE-ProRule" id="PRU00192"/>
    </source>
</evidence>
<dbReference type="Pfam" id="PF07653">
    <property type="entry name" value="SH3_2"/>
    <property type="match status" value="1"/>
</dbReference>
<protein>
    <submittedName>
        <fullName evidence="8">Uncharacterized protein</fullName>
    </submittedName>
</protein>
<feature type="domain" description="PH" evidence="6">
    <location>
        <begin position="475"/>
        <end position="583"/>
    </location>
</feature>
<dbReference type="SUPFAM" id="SSF50044">
    <property type="entry name" value="SH3-domain"/>
    <property type="match status" value="1"/>
</dbReference>
<dbReference type="PANTHER" id="PTHR45834:SF3">
    <property type="entry name" value="RHO GUANINE NUCLEOTIDE EXCHANGE FACTOR 3, ISOFORM L"/>
    <property type="match status" value="1"/>
</dbReference>
<dbReference type="InterPro" id="IPR055251">
    <property type="entry name" value="SOS1_NGEF_PH"/>
</dbReference>
<dbReference type="SUPFAM" id="SSF50729">
    <property type="entry name" value="PH domain-like"/>
    <property type="match status" value="1"/>
</dbReference>
<evidence type="ECO:0000259" key="7">
    <source>
        <dbReference type="PROSITE" id="PS50010"/>
    </source>
</evidence>
<dbReference type="AlphaFoldDB" id="A0AA36GF51"/>
<evidence type="ECO:0000259" key="6">
    <source>
        <dbReference type="PROSITE" id="PS50003"/>
    </source>
</evidence>
<dbReference type="PANTHER" id="PTHR45834">
    <property type="entry name" value="RHO GUANINE NUCLEOTIDE EXCHANGE FACTOR 9-RELATED"/>
    <property type="match status" value="1"/>
</dbReference>
<reference evidence="8" key="1">
    <citation type="submission" date="2023-06" db="EMBL/GenBank/DDBJ databases">
        <authorList>
            <person name="Delattre M."/>
        </authorList>
    </citation>
    <scope>NUCLEOTIDE SEQUENCE</scope>
    <source>
        <strain evidence="8">AF72</strain>
    </source>
</reference>
<feature type="domain" description="DH" evidence="7">
    <location>
        <begin position="260"/>
        <end position="444"/>
    </location>
</feature>
<dbReference type="PROSITE" id="PS50010">
    <property type="entry name" value="DH_2"/>
    <property type="match status" value="1"/>
</dbReference>
<gene>
    <name evidence="8" type="ORF">MSPICULIGERA_LOCUS21103</name>
</gene>
<dbReference type="GO" id="GO:0035556">
    <property type="term" value="P:intracellular signal transduction"/>
    <property type="evidence" value="ECO:0007669"/>
    <property type="project" value="InterPro"/>
</dbReference>
<dbReference type="Pfam" id="PF22697">
    <property type="entry name" value="SOS1_NGEF_PH"/>
    <property type="match status" value="1"/>
</dbReference>
<dbReference type="Gene3D" id="2.30.30.40">
    <property type="entry name" value="SH3 Domains"/>
    <property type="match status" value="1"/>
</dbReference>
<dbReference type="InterPro" id="IPR011993">
    <property type="entry name" value="PH-like_dom_sf"/>
</dbReference>
<sequence length="606" mass="67922">MYCLVRRSPAGDLLLPITYSGSEFNPNLLDPTQMTPSSPIIYAKPQLTRGASFSPSISTNGGGLRRYLVIEENPDSLPDRGRHSMKLPRFYARSKADESIYVPELIRQRDRPVRSQKRSKSQPMAPSPTDSDEDYESVQHISRGDGPAEGWPRGCRCSLQSTSSSGSRSNGSTDVSDSSAMIAEASYDHVALLPDELPFAAGDVISVLDASSQTGLWYGSCRDSQGWFPASHVRVVSGASSRPSSTSLSTDSFPQAMRTQRANVVEELMNTERDYVRLLENIVQGFLEQTRRRSELFSPQRVRNIFGNIQSIYLLHSKLLRDLEIALDPMNPENTCLGSAFLRNKQSFSIYSDYCNNRPVSCAELAALDRQPIYHQFFQACRLLRGMPNLALESFLLSPVQKICRYSLQLSELLKATPESHEDHSALEAAERAMRAVAAQINDRKRRIEALQDIAIWQKNVHGWRGPDLLENNSAMLRSGEVFCRSVTSNSNQWSKDVLLFLFDQSIVICKKDLIKKNFYIFKERMSLQNTHVLDVKDGKEPTFNVNVKNAFKVSGAGRQYLFTCADKKTKSAWLAAFDQRGLAYPSATVEEKRLAITTLNSLKLA</sequence>
<dbReference type="GO" id="GO:0005085">
    <property type="term" value="F:guanyl-nucleotide exchange factor activity"/>
    <property type="evidence" value="ECO:0007669"/>
    <property type="project" value="UniProtKB-KW"/>
</dbReference>
<dbReference type="InterPro" id="IPR001849">
    <property type="entry name" value="PH_domain"/>
</dbReference>